<evidence type="ECO:0000256" key="1">
    <source>
        <dbReference type="SAM" id="Coils"/>
    </source>
</evidence>
<dbReference type="Proteomes" id="UP001164481">
    <property type="component" value="Chromosome"/>
</dbReference>
<accession>A0AAX3F0H8</accession>
<proteinExistence type="predicted"/>
<organism evidence="2 3">
    <name type="scientific">Mycoplasmopsis synoviae</name>
    <name type="common">Mycoplasma synoviae</name>
    <dbReference type="NCBI Taxonomy" id="2109"/>
    <lineage>
        <taxon>Bacteria</taxon>
        <taxon>Bacillati</taxon>
        <taxon>Mycoplasmatota</taxon>
        <taxon>Mycoplasmoidales</taxon>
        <taxon>Metamycoplasmataceae</taxon>
        <taxon>Mycoplasmopsis</taxon>
    </lineage>
</organism>
<sequence>MNDVQQILLMLNINLQDFKTSKFCSLENFEVPRIFKKNNENITQEEFFTKVASSVFLAIDTFTNFRVSIIAEENDFNFEKFEAIVSSKRVKILKQAFYFELNFRISSNSFPEFSKLLNLVSSSIQVFGTERNFDVSSDYLNPQTTNMLLNSGWLNLDFSTENLIPNIYKIALKSELENAKNALENQISEKIDQSNLDLQFSNFETRISDDFQNKIEAEKLKNQQQDDLINQKANAADLTNLKQRVENLDFSNLVTQAEKTELNLKIEAEKLKNQQQDDLINQKANAADLTNLEQRVSSLPAQTPRYFPNFARNGAESFAGFYIVGKPVFVKYLEFQSPVVNSEFTIISNVEQLIHFSGIIRRKNTNQWHSVEEINQKDTQHISAIYFENNKVKIWLQNATFSQQTIKILIYYIKRNETVRVIDIQNSQPATPINLVASDTFLSPENLANYVQQTELTAINDRVTALENQPVTNNLPTLHESRTEFLNSNGKLIFLYETDSTKVFEWSWKIPFNFYYATTPPTPPVNTNSLVFYKNKIVDAKTIEFFKAIAAAEQARKTKMMKVLHFDFWQNISSETRKYWNIPATWFNTSEFFSAMVKDRSRFFEAEETIDGRLKNTIIEQVPIYEPSDNEFINGDLYFKILIEENKN</sequence>
<dbReference type="AlphaFoldDB" id="A0AAX3F0H8"/>
<dbReference type="RefSeq" id="WP_267274342.1">
    <property type="nucleotide sequence ID" value="NZ_CP107525.1"/>
</dbReference>
<evidence type="ECO:0000313" key="2">
    <source>
        <dbReference type="EMBL" id="UZW64352.1"/>
    </source>
</evidence>
<dbReference type="EMBL" id="CP107525">
    <property type="protein sequence ID" value="UZW64352.1"/>
    <property type="molecule type" value="Genomic_DNA"/>
</dbReference>
<reference evidence="2" key="1">
    <citation type="submission" date="2022-10" db="EMBL/GenBank/DDBJ databases">
        <authorList>
            <person name="Wei X."/>
        </authorList>
    </citation>
    <scope>NUCLEOTIDE SEQUENCE</scope>
    <source>
        <strain evidence="2">SD2</strain>
    </source>
</reference>
<keyword evidence="1" id="KW-0175">Coiled coil</keyword>
<reference evidence="2" key="2">
    <citation type="submission" date="2022-11" db="EMBL/GenBank/DDBJ databases">
        <title>complete genomes of mycoplasma synoviae ZX313 strain and SD2 strain.</title>
        <authorList>
            <person name="Zhong Q."/>
        </authorList>
    </citation>
    <scope>NUCLEOTIDE SEQUENCE</scope>
    <source>
        <strain evidence="2">SD2</strain>
    </source>
</reference>
<name>A0AAX3F0H8_MYCSY</name>
<protein>
    <submittedName>
        <fullName evidence="2">Uncharacterized protein</fullName>
    </submittedName>
</protein>
<feature type="coiled-coil region" evidence="1">
    <location>
        <begin position="228"/>
        <end position="277"/>
    </location>
</feature>
<evidence type="ECO:0000313" key="3">
    <source>
        <dbReference type="Proteomes" id="UP001164481"/>
    </source>
</evidence>
<gene>
    <name evidence="2" type="ORF">OIE46_03210</name>
</gene>